<dbReference type="EMBL" id="CP137578">
    <property type="protein sequence ID" value="WOX29256.1"/>
    <property type="molecule type" value="Genomic_DNA"/>
</dbReference>
<name>A0A8I2KRT6_9GAMM</name>
<evidence type="ECO:0000313" key="2">
    <source>
        <dbReference type="EMBL" id="WOX29256.1"/>
    </source>
</evidence>
<keyword evidence="4" id="KW-1185">Reference proteome</keyword>
<evidence type="ECO:0000313" key="3">
    <source>
        <dbReference type="Proteomes" id="UP000646877"/>
    </source>
</evidence>
<evidence type="ECO:0000313" key="4">
    <source>
        <dbReference type="Proteomes" id="UP001304419"/>
    </source>
</evidence>
<sequence>MNDDYFYYSYYLKMLKQSPDCGAFFLEWSINYLGKKSKATAKAVEEYRCIRSSLHDDSFNKINKFFSKPDNRYSFLNSWRQAKRREFSKKRVTLDLDRLDYIQLKQQAIKHNRSMTEYLILLLRREREDFL</sequence>
<evidence type="ECO:0000313" key="1">
    <source>
        <dbReference type="EMBL" id="NLR23363.1"/>
    </source>
</evidence>
<proteinExistence type="predicted"/>
<dbReference type="EMBL" id="WEIA01000015">
    <property type="protein sequence ID" value="NLR23363.1"/>
    <property type="molecule type" value="Genomic_DNA"/>
</dbReference>
<accession>A0A8I2KRT6</accession>
<organism evidence="1 3">
    <name type="scientific">Pseudoalteromonas maricaloris</name>
    <dbReference type="NCBI Taxonomy" id="184924"/>
    <lineage>
        <taxon>Bacteria</taxon>
        <taxon>Pseudomonadati</taxon>
        <taxon>Pseudomonadota</taxon>
        <taxon>Gammaproteobacteria</taxon>
        <taxon>Alteromonadales</taxon>
        <taxon>Pseudoalteromonadaceae</taxon>
        <taxon>Pseudoalteromonas</taxon>
    </lineage>
</organism>
<dbReference type="Proteomes" id="UP000646877">
    <property type="component" value="Unassembled WGS sequence"/>
</dbReference>
<dbReference type="AlphaFoldDB" id="A0A8I2KRT6"/>
<dbReference type="Proteomes" id="UP001304419">
    <property type="component" value="Chromosome 1"/>
</dbReference>
<protein>
    <submittedName>
        <fullName evidence="1">Uncharacterized protein</fullName>
    </submittedName>
</protein>
<reference evidence="2 4" key="2">
    <citation type="submission" date="2023-10" db="EMBL/GenBank/DDBJ databases">
        <title>To unveil natural product biosynthetic capacity in Pseudoalteromonas.</title>
        <authorList>
            <person name="Wang J."/>
        </authorList>
    </citation>
    <scope>NUCLEOTIDE SEQUENCE [LARGE SCALE GENOMIC DNA]</scope>
    <source>
        <strain evidence="2 4">DSM 15914</strain>
    </source>
</reference>
<dbReference type="RefSeq" id="WP_193522357.1">
    <property type="nucleotide sequence ID" value="NZ_CBCSDF010000019.1"/>
</dbReference>
<gene>
    <name evidence="1" type="ORF">F9Y85_19015</name>
    <name evidence="2" type="ORF">R5H13_02995</name>
</gene>
<reference evidence="1" key="1">
    <citation type="submission" date="2019-10" db="EMBL/GenBank/DDBJ databases">
        <authorList>
            <person name="Paulsen S."/>
        </authorList>
    </citation>
    <scope>NUCLEOTIDE SEQUENCE</scope>
    <source>
        <strain evidence="1">LMG 19692</strain>
    </source>
</reference>